<keyword evidence="3" id="KW-1185">Reference proteome</keyword>
<dbReference type="RefSeq" id="WP_081779436.1">
    <property type="nucleotide sequence ID" value="NZ_JAIFZM010000006.1"/>
</dbReference>
<evidence type="ECO:0000256" key="1">
    <source>
        <dbReference type="SAM" id="MobiDB-lite"/>
    </source>
</evidence>
<name>A0AAW5B3N4_9BACI</name>
<accession>A0AAW5B3N4</accession>
<gene>
    <name evidence="2" type="ORF">K3T81_08775</name>
</gene>
<reference evidence="2 3" key="1">
    <citation type="journal article" date="2022" name="Evol. Bioinform. Online">
        <title>Draft Genome Sequence of Oceanobacillus jordanicus Strain GSFE11, a Halotolerant Plant Growth-Promoting Bacterial Endophyte Isolated From the Jordan Valley.</title>
        <authorList>
            <person name="Alhindi T."/>
            <person name="Albdaiwi R."/>
        </authorList>
    </citation>
    <scope>NUCLEOTIDE SEQUENCE [LARGE SCALE GENOMIC DNA]</scope>
    <source>
        <strain evidence="2 3">GSFE11</strain>
    </source>
</reference>
<protein>
    <submittedName>
        <fullName evidence="2">YfhD family protein</fullName>
    </submittedName>
</protein>
<dbReference type="Pfam" id="PF14151">
    <property type="entry name" value="YfhD"/>
    <property type="match status" value="1"/>
</dbReference>
<dbReference type="Proteomes" id="UP001199631">
    <property type="component" value="Unassembled WGS sequence"/>
</dbReference>
<feature type="region of interest" description="Disordered" evidence="1">
    <location>
        <begin position="38"/>
        <end position="57"/>
    </location>
</feature>
<organism evidence="2 3">
    <name type="scientific">Oceanobacillus jordanicus</name>
    <dbReference type="NCBI Taxonomy" id="2867266"/>
    <lineage>
        <taxon>Bacteria</taxon>
        <taxon>Bacillati</taxon>
        <taxon>Bacillota</taxon>
        <taxon>Bacilli</taxon>
        <taxon>Bacillales</taxon>
        <taxon>Bacillaceae</taxon>
        <taxon>Oceanobacillus</taxon>
    </lineage>
</organism>
<evidence type="ECO:0000313" key="3">
    <source>
        <dbReference type="Proteomes" id="UP001199631"/>
    </source>
</evidence>
<dbReference type="AlphaFoldDB" id="A0AAW5B3N4"/>
<dbReference type="InterPro" id="IPR025435">
    <property type="entry name" value="YfhD-like"/>
</dbReference>
<dbReference type="EMBL" id="JAIFZM010000006">
    <property type="protein sequence ID" value="MCG3419243.1"/>
    <property type="molecule type" value="Genomic_DNA"/>
</dbReference>
<evidence type="ECO:0000313" key="2">
    <source>
        <dbReference type="EMBL" id="MCG3419243.1"/>
    </source>
</evidence>
<sequence>MGRDEHRNSKNNFLAQTPKNLKDSDGLDIEFSKELADKEDLEAQARSKAADHRARKK</sequence>
<feature type="compositionally biased region" description="Polar residues" evidence="1">
    <location>
        <begin position="10"/>
        <end position="19"/>
    </location>
</feature>
<feature type="region of interest" description="Disordered" evidence="1">
    <location>
        <begin position="1"/>
        <end position="25"/>
    </location>
</feature>
<comment type="caution">
    <text evidence="2">The sequence shown here is derived from an EMBL/GenBank/DDBJ whole genome shotgun (WGS) entry which is preliminary data.</text>
</comment>
<proteinExistence type="predicted"/>